<dbReference type="AlphaFoldDB" id="A0A1J5QUI8"/>
<dbReference type="GO" id="GO:0002189">
    <property type="term" value="C:ribose phosphate diphosphokinase complex"/>
    <property type="evidence" value="ECO:0007669"/>
    <property type="project" value="TreeGrafter"/>
</dbReference>
<protein>
    <submittedName>
        <fullName evidence="4">Ribose-phosphate pyrophosphokinase</fullName>
        <ecNumber evidence="4">2.7.6.1</ecNumber>
    </submittedName>
</protein>
<accession>A0A1J5QUI8</accession>
<dbReference type="InterPro" id="IPR005946">
    <property type="entry name" value="Rib-P_diPkinase"/>
</dbReference>
<proteinExistence type="predicted"/>
<dbReference type="NCBIfam" id="TIGR01251">
    <property type="entry name" value="ribP_PPkin"/>
    <property type="match status" value="1"/>
</dbReference>
<sequence length="337" mass="35945">MRWISCIAIQASSTWNHDVNRITLYPMPGNEARALGIAQALSTRADVGLGACAVHHFPDGESLAQIQPPEPGAQAVLVCTLNQPDAKTVPLLMAAATLRDLGAASVGLVAPYLAYMRQDKRFLPGQAISAQVYARWLSAHFDWLLTVDPHLHRIRALPQIYTLRSRVLRAAPRMAAWIAANVANPLIVGPDGESAQWAADVAGRAGAPMVVLEKTRLGDKDVRVAVPDLRRHAGRTPVLIDDIISSGRTLVAALERLREAGTPPPVCVAVHGLFAGDALAAIREAGAARVACTDTVDHPVENISLTVDLALDVLAMHVQRQDARALVPPDVAEGEAP</sequence>
<organism evidence="4">
    <name type="scientific">mine drainage metagenome</name>
    <dbReference type="NCBI Taxonomy" id="410659"/>
    <lineage>
        <taxon>unclassified sequences</taxon>
        <taxon>metagenomes</taxon>
        <taxon>ecological metagenomes</taxon>
    </lineage>
</organism>
<comment type="caution">
    <text evidence="4">The sequence shown here is derived from an EMBL/GenBank/DDBJ whole genome shotgun (WGS) entry which is preliminary data.</text>
</comment>
<dbReference type="NCBIfam" id="NF005537">
    <property type="entry name" value="PRK07199.1"/>
    <property type="match status" value="1"/>
</dbReference>
<keyword evidence="1" id="KW-0545">Nucleotide biosynthesis</keyword>
<dbReference type="SMART" id="SM01400">
    <property type="entry name" value="Pribosyltran_N"/>
    <property type="match status" value="1"/>
</dbReference>
<dbReference type="PANTHER" id="PTHR10210:SF41">
    <property type="entry name" value="RIBOSE-PHOSPHATE PYROPHOSPHOKINASE 1, CHLOROPLASTIC"/>
    <property type="match status" value="1"/>
</dbReference>
<dbReference type="GO" id="GO:0006015">
    <property type="term" value="P:5-phosphoribose 1-diphosphate biosynthetic process"/>
    <property type="evidence" value="ECO:0007669"/>
    <property type="project" value="TreeGrafter"/>
</dbReference>
<dbReference type="GO" id="GO:0005737">
    <property type="term" value="C:cytoplasm"/>
    <property type="evidence" value="ECO:0007669"/>
    <property type="project" value="TreeGrafter"/>
</dbReference>
<dbReference type="SUPFAM" id="SSF53271">
    <property type="entry name" value="PRTase-like"/>
    <property type="match status" value="2"/>
</dbReference>
<dbReference type="GO" id="GO:0004749">
    <property type="term" value="F:ribose phosphate diphosphokinase activity"/>
    <property type="evidence" value="ECO:0007669"/>
    <property type="project" value="UniProtKB-EC"/>
</dbReference>
<evidence type="ECO:0000313" key="4">
    <source>
        <dbReference type="EMBL" id="OIQ83543.1"/>
    </source>
</evidence>
<dbReference type="InterPro" id="IPR000836">
    <property type="entry name" value="PRTase_dom"/>
</dbReference>
<evidence type="ECO:0000256" key="1">
    <source>
        <dbReference type="ARBA" id="ARBA00022727"/>
    </source>
</evidence>
<gene>
    <name evidence="4" type="primary">prs_16</name>
    <name evidence="4" type="ORF">GALL_346450</name>
</gene>
<dbReference type="GO" id="GO:0006164">
    <property type="term" value="P:purine nucleotide biosynthetic process"/>
    <property type="evidence" value="ECO:0007669"/>
    <property type="project" value="TreeGrafter"/>
</dbReference>
<dbReference type="InterPro" id="IPR029099">
    <property type="entry name" value="Pribosyltran_N"/>
</dbReference>
<dbReference type="PANTHER" id="PTHR10210">
    <property type="entry name" value="RIBOSE-PHOSPHATE DIPHOSPHOKINASE FAMILY MEMBER"/>
    <property type="match status" value="1"/>
</dbReference>
<evidence type="ECO:0000259" key="3">
    <source>
        <dbReference type="Pfam" id="PF13793"/>
    </source>
</evidence>
<dbReference type="Gene3D" id="3.40.50.2020">
    <property type="match status" value="2"/>
</dbReference>
<feature type="domain" description="Ribose-phosphate pyrophosphokinase N-terminal" evidence="3">
    <location>
        <begin position="37"/>
        <end position="138"/>
    </location>
</feature>
<name>A0A1J5QUI8_9ZZZZ</name>
<dbReference type="InterPro" id="IPR029057">
    <property type="entry name" value="PRTase-like"/>
</dbReference>
<dbReference type="GO" id="GO:0000287">
    <property type="term" value="F:magnesium ion binding"/>
    <property type="evidence" value="ECO:0007669"/>
    <property type="project" value="InterPro"/>
</dbReference>
<reference evidence="4" key="1">
    <citation type="submission" date="2016-10" db="EMBL/GenBank/DDBJ databases">
        <title>Sequence of Gallionella enrichment culture.</title>
        <authorList>
            <person name="Poehlein A."/>
            <person name="Muehling M."/>
            <person name="Daniel R."/>
        </authorList>
    </citation>
    <scope>NUCLEOTIDE SEQUENCE</scope>
</reference>
<dbReference type="EMBL" id="MLJW01000693">
    <property type="protein sequence ID" value="OIQ83543.1"/>
    <property type="molecule type" value="Genomic_DNA"/>
</dbReference>
<dbReference type="EC" id="2.7.6.1" evidence="4"/>
<dbReference type="Pfam" id="PF13793">
    <property type="entry name" value="Pribosyltran_N"/>
    <property type="match status" value="1"/>
</dbReference>
<feature type="domain" description="Phosphoribosyltransferase" evidence="2">
    <location>
        <begin position="167"/>
        <end position="303"/>
    </location>
</feature>
<evidence type="ECO:0000259" key="2">
    <source>
        <dbReference type="Pfam" id="PF00156"/>
    </source>
</evidence>
<keyword evidence="4" id="KW-0808">Transferase</keyword>
<dbReference type="CDD" id="cd06223">
    <property type="entry name" value="PRTases_typeI"/>
    <property type="match status" value="1"/>
</dbReference>
<dbReference type="GO" id="GO:0016301">
    <property type="term" value="F:kinase activity"/>
    <property type="evidence" value="ECO:0007669"/>
    <property type="project" value="UniProtKB-KW"/>
</dbReference>
<dbReference type="Pfam" id="PF00156">
    <property type="entry name" value="Pribosyltran"/>
    <property type="match status" value="1"/>
</dbReference>
<keyword evidence="4" id="KW-0418">Kinase</keyword>